<dbReference type="EMBL" id="FWEV01000292">
    <property type="protein sequence ID" value="SLM31928.1"/>
    <property type="molecule type" value="Genomic_DNA"/>
</dbReference>
<dbReference type="AlphaFoldDB" id="A0A1W1HHS6"/>
<protein>
    <recommendedName>
        <fullName evidence="4">Transglutaminase-like domain-containing protein</fullName>
    </recommendedName>
</protein>
<dbReference type="Proteomes" id="UP000191931">
    <property type="component" value="Unassembled WGS sequence"/>
</dbReference>
<dbReference type="STRING" id="1246637.MTBBW1_50051"/>
<keyword evidence="1" id="KW-0472">Membrane</keyword>
<keyword evidence="1" id="KW-0812">Transmembrane</keyword>
<name>A0A1W1HHS6_9BACT</name>
<evidence type="ECO:0000313" key="2">
    <source>
        <dbReference type="EMBL" id="SLM31928.1"/>
    </source>
</evidence>
<accession>A0A1W1HHS6</accession>
<keyword evidence="1" id="KW-1133">Transmembrane helix</keyword>
<organism evidence="2 3">
    <name type="scientific">Desulfamplus magnetovallimortis</name>
    <dbReference type="NCBI Taxonomy" id="1246637"/>
    <lineage>
        <taxon>Bacteria</taxon>
        <taxon>Pseudomonadati</taxon>
        <taxon>Thermodesulfobacteriota</taxon>
        <taxon>Desulfobacteria</taxon>
        <taxon>Desulfobacterales</taxon>
        <taxon>Desulfobacteraceae</taxon>
        <taxon>Desulfamplus</taxon>
    </lineage>
</organism>
<dbReference type="RefSeq" id="WP_080797854.1">
    <property type="nucleotide sequence ID" value="NZ_LT828540.1"/>
</dbReference>
<evidence type="ECO:0000256" key="1">
    <source>
        <dbReference type="SAM" id="Phobius"/>
    </source>
</evidence>
<proteinExistence type="predicted"/>
<evidence type="ECO:0000313" key="3">
    <source>
        <dbReference type="Proteomes" id="UP000191931"/>
    </source>
</evidence>
<keyword evidence="3" id="KW-1185">Reference proteome</keyword>
<reference evidence="2 3" key="1">
    <citation type="submission" date="2017-03" db="EMBL/GenBank/DDBJ databases">
        <authorList>
            <person name="Afonso C.L."/>
            <person name="Miller P.J."/>
            <person name="Scott M.A."/>
            <person name="Spackman E."/>
            <person name="Goraichik I."/>
            <person name="Dimitrov K.M."/>
            <person name="Suarez D.L."/>
            <person name="Swayne D.E."/>
        </authorList>
    </citation>
    <scope>NUCLEOTIDE SEQUENCE [LARGE SCALE GENOMIC DNA]</scope>
    <source>
        <strain evidence="2">PRJEB14757</strain>
    </source>
</reference>
<sequence>MSHLKQLISITMLKNFSIIISILFIANICYGVNIRHDVSERDYIEFSQNISLESGLVLIASSVSSDSVTSYEILTPQSSPITIHKDEYVIVFGSSIGNNDLGHTIYLESGGRAEFINFIGQNIIDIEDNASDFTVYRSGATVYLKNGVSGTQIKIPATKTAQKIIFIEGNYNLLITGDKVLIGDQEITLNETSLNNDICDVTLDMLKISISQLKNQPSNEALQNITNYVSESNSKIVTQALYHIMEYENSELLAENQNRVSNIIIDGEIFDWANVENIHEDHENDITAIDSSLPIGAYLKSDDLKKDGVIHGNSFIYCMLEPFEMPQNEDEYHYRINILTSDNKLVYAFVWTNYGNFIQEWDTQNGTFIRNIDEERAEFAKKTAFEAKIPTDKLNNMPEYYHTQAVVWHEYKNSLDSNYIWSLDTSIENRYGYRYSLDVFCQYAEKIDLTPNDPFPIIQAITEGYIYKLAENEIRPTVIDDGLEMIKQSAKSMEYCFSGQIPLTETSIEALLLWADRSIMFGGYRGTNLDLLKSGRLNKDAYDFLILKPSVLDISRAIIQNNGLMESEDLANTMLNIENFLWQKNKYRRYYIEDILALYESNPEYWAVVYEESLQELETGDINITTVNGTNINKGAIFSASFQVDYLNDYGIFYGNCVDVTAVATAFHKAIGIPSTFFTYGAVSGGYFKEIHSFPIYYSSQDDMWFNYEKGGNGLYGYSSENPEESEHYNVFFTINRPQIGSDWKMFYKESDINGNDIEDGDTDNGDMIIISTRSYPIKMTESEWTSINKGYQMNELKKYIFCPVSSYDINRIIE</sequence>
<gene>
    <name evidence="2" type="ORF">MTBBW1_50051</name>
</gene>
<feature type="transmembrane region" description="Helical" evidence="1">
    <location>
        <begin position="12"/>
        <end position="33"/>
    </location>
</feature>
<evidence type="ECO:0008006" key="4">
    <source>
        <dbReference type="Google" id="ProtNLM"/>
    </source>
</evidence>